<dbReference type="PANTHER" id="PTHR47481:SF31">
    <property type="entry name" value="OS01G0873500 PROTEIN"/>
    <property type="match status" value="1"/>
</dbReference>
<evidence type="ECO:0000313" key="3">
    <source>
        <dbReference type="Proteomes" id="UP000075243"/>
    </source>
</evidence>
<feature type="compositionally biased region" description="Polar residues" evidence="1">
    <location>
        <begin position="179"/>
        <end position="189"/>
    </location>
</feature>
<evidence type="ECO:0000256" key="1">
    <source>
        <dbReference type="SAM" id="MobiDB-lite"/>
    </source>
</evidence>
<evidence type="ECO:0000313" key="2">
    <source>
        <dbReference type="EMBL" id="KYP56410.1"/>
    </source>
</evidence>
<organism evidence="2 3">
    <name type="scientific">Cajanus cajan</name>
    <name type="common">Pigeon pea</name>
    <name type="synonym">Cajanus indicus</name>
    <dbReference type="NCBI Taxonomy" id="3821"/>
    <lineage>
        <taxon>Eukaryota</taxon>
        <taxon>Viridiplantae</taxon>
        <taxon>Streptophyta</taxon>
        <taxon>Embryophyta</taxon>
        <taxon>Tracheophyta</taxon>
        <taxon>Spermatophyta</taxon>
        <taxon>Magnoliopsida</taxon>
        <taxon>eudicotyledons</taxon>
        <taxon>Gunneridae</taxon>
        <taxon>Pentapetalae</taxon>
        <taxon>rosids</taxon>
        <taxon>fabids</taxon>
        <taxon>Fabales</taxon>
        <taxon>Fabaceae</taxon>
        <taxon>Papilionoideae</taxon>
        <taxon>50 kb inversion clade</taxon>
        <taxon>NPAAA clade</taxon>
        <taxon>indigoferoid/millettioid clade</taxon>
        <taxon>Phaseoleae</taxon>
        <taxon>Cajanus</taxon>
    </lineage>
</organism>
<dbReference type="Proteomes" id="UP000075243">
    <property type="component" value="Chromosome 11"/>
</dbReference>
<dbReference type="PANTHER" id="PTHR47481">
    <property type="match status" value="1"/>
</dbReference>
<evidence type="ECO:0008006" key="4">
    <source>
        <dbReference type="Google" id="ProtNLM"/>
    </source>
</evidence>
<feature type="region of interest" description="Disordered" evidence="1">
    <location>
        <begin position="146"/>
        <end position="189"/>
    </location>
</feature>
<accession>A0A151SNJ1</accession>
<protein>
    <recommendedName>
        <fullName evidence="4">Retrovirus-related Pol polyprotein from transposon TNT 1-94</fullName>
    </recommendedName>
</protein>
<keyword evidence="3" id="KW-1185">Reference proteome</keyword>
<dbReference type="AlphaFoldDB" id="A0A151SNJ1"/>
<dbReference type="OMA" id="FRAWINN"/>
<name>A0A151SNJ1_CAJCA</name>
<sequence>MFKSWLLESMEPEFKVKMVGYEWCHQIWNNLETYFVSQTKARVKQLKIQLRGIKKSTTINQYLLEIKKIVNTLAAIGPALNTVEHIDAILDGLSEEYDPFITFVLTRTEEYSVEQIEALLMAQEERLEKHKRSEGDPLQANLAQGSFHTRKQPNNQGRGFNNNGTNGRGTHIGRDHGRSIQNYGRGNKQ</sequence>
<gene>
    <name evidence="2" type="ORF">KK1_002649</name>
</gene>
<dbReference type="EMBL" id="CM003613">
    <property type="protein sequence ID" value="KYP56410.1"/>
    <property type="molecule type" value="Genomic_DNA"/>
</dbReference>
<dbReference type="Pfam" id="PF14223">
    <property type="entry name" value="Retrotran_gag_2"/>
    <property type="match status" value="1"/>
</dbReference>
<proteinExistence type="predicted"/>
<dbReference type="Gramene" id="C.cajan_02586.t">
    <property type="protein sequence ID" value="C.cajan_02586.t.cds1"/>
    <property type="gene ID" value="C.cajan_02586"/>
</dbReference>
<feature type="compositionally biased region" description="Low complexity" evidence="1">
    <location>
        <begin position="154"/>
        <end position="169"/>
    </location>
</feature>
<reference evidence="2 3" key="1">
    <citation type="journal article" date="2012" name="Nat. Biotechnol.">
        <title>Draft genome sequence of pigeonpea (Cajanus cajan), an orphan legume crop of resource-poor farmers.</title>
        <authorList>
            <person name="Varshney R.K."/>
            <person name="Chen W."/>
            <person name="Li Y."/>
            <person name="Bharti A.K."/>
            <person name="Saxena R.K."/>
            <person name="Schlueter J.A."/>
            <person name="Donoghue M.T."/>
            <person name="Azam S."/>
            <person name="Fan G."/>
            <person name="Whaley A.M."/>
            <person name="Farmer A.D."/>
            <person name="Sheridan J."/>
            <person name="Iwata A."/>
            <person name="Tuteja R."/>
            <person name="Penmetsa R.V."/>
            <person name="Wu W."/>
            <person name="Upadhyaya H.D."/>
            <person name="Yang S.P."/>
            <person name="Shah T."/>
            <person name="Saxena K.B."/>
            <person name="Michael T."/>
            <person name="McCombie W.R."/>
            <person name="Yang B."/>
            <person name="Zhang G."/>
            <person name="Yang H."/>
            <person name="Wang J."/>
            <person name="Spillane C."/>
            <person name="Cook D.R."/>
            <person name="May G.D."/>
            <person name="Xu X."/>
            <person name="Jackson S.A."/>
        </authorList>
    </citation>
    <scope>NUCLEOTIDE SEQUENCE [LARGE SCALE GENOMIC DNA]</scope>
    <source>
        <strain evidence="3">cv. Asha</strain>
    </source>
</reference>